<dbReference type="EMBL" id="JYDP01000093">
    <property type="protein sequence ID" value="KRZ08003.1"/>
    <property type="molecule type" value="Genomic_DNA"/>
</dbReference>
<evidence type="ECO:0000313" key="2">
    <source>
        <dbReference type="Proteomes" id="UP000055024"/>
    </source>
</evidence>
<proteinExistence type="predicted"/>
<dbReference type="Proteomes" id="UP000055024">
    <property type="component" value="Unassembled WGS sequence"/>
</dbReference>
<reference evidence="1 2" key="1">
    <citation type="submission" date="2015-01" db="EMBL/GenBank/DDBJ databases">
        <title>Evolution of Trichinella species and genotypes.</title>
        <authorList>
            <person name="Korhonen P.K."/>
            <person name="Edoardo P."/>
            <person name="Giuseppe L.R."/>
            <person name="Gasser R.B."/>
        </authorList>
    </citation>
    <scope>NUCLEOTIDE SEQUENCE [LARGE SCALE GENOMIC DNA]</scope>
    <source>
        <strain evidence="1">ISS1029</strain>
    </source>
</reference>
<keyword evidence="2" id="KW-1185">Reference proteome</keyword>
<sequence>MIKMEQRKSENTDDMKQITDVTKQNKIGKEVNAISSVCWFCKARLRIHRKVEVIPNYQNIPRRVLTN</sequence>
<evidence type="ECO:0000313" key="1">
    <source>
        <dbReference type="EMBL" id="KRZ08003.1"/>
    </source>
</evidence>
<comment type="caution">
    <text evidence="1">The sequence shown here is derived from an EMBL/GenBank/DDBJ whole genome shotgun (WGS) entry which is preliminary data.</text>
</comment>
<accession>A0A0V1HB51</accession>
<protein>
    <submittedName>
        <fullName evidence="1">Uncharacterized protein</fullName>
    </submittedName>
</protein>
<dbReference type="AlphaFoldDB" id="A0A0V1HB51"/>
<gene>
    <name evidence="1" type="ORF">T11_17291</name>
</gene>
<name>A0A0V1HB51_9BILA</name>
<organism evidence="1 2">
    <name type="scientific">Trichinella zimbabwensis</name>
    <dbReference type="NCBI Taxonomy" id="268475"/>
    <lineage>
        <taxon>Eukaryota</taxon>
        <taxon>Metazoa</taxon>
        <taxon>Ecdysozoa</taxon>
        <taxon>Nematoda</taxon>
        <taxon>Enoplea</taxon>
        <taxon>Dorylaimia</taxon>
        <taxon>Trichinellida</taxon>
        <taxon>Trichinellidae</taxon>
        <taxon>Trichinella</taxon>
    </lineage>
</organism>